<gene>
    <name evidence="1" type="ORF">QFC21_003901</name>
</gene>
<reference evidence="1" key="1">
    <citation type="submission" date="2023-04" db="EMBL/GenBank/DDBJ databases">
        <title>Draft Genome sequencing of Naganishia species isolated from polar environments using Oxford Nanopore Technology.</title>
        <authorList>
            <person name="Leo P."/>
            <person name="Venkateswaran K."/>
        </authorList>
    </citation>
    <scope>NUCLEOTIDE SEQUENCE</scope>
    <source>
        <strain evidence="1">MNA-CCFEE 5423</strain>
    </source>
</reference>
<evidence type="ECO:0000313" key="2">
    <source>
        <dbReference type="Proteomes" id="UP001227268"/>
    </source>
</evidence>
<sequence length="886" mass="97047">MQVGKTLLTTALLRSTAALYESQESQAGQGRGTPKKQVFYLKPVSTGSAEEADDSCVALASSRPNQEQSYVTRNSGKTQASGAHSWSSRITTKCLYQYREPVSPHLAARLAPELEFPPTNEHLLQAISKHARACAEQAAGSLWVETAGGVHSPSLHPPLTQADSLRPLRLPTLLLAAPQLGGISTTISAYESLLLRGYSVTGVMCLKDPYYRNEDFLEPFFRERGVGFWAFEKPHERVAAKSGEEDVRMLDEYYTKLDRHGLEGEPSMRDVARVLEEQHYARIQELESMPRRTLDSVWWPFTQHGIVNKEENVMVVDSAKGDYFDAFYNKPAVAGTMTGTEKQGDKERSANESLLNPLFDGSASWFTQAHTHGNPELTLAAAEAAGRYGHVLFPSGTHLPALTLAETLLSSIGKRWASRVFFSDNGSTGMEVALKMALRAAGQRYGWQGVNGHEVGVLGLKGGYHGDTIGSMDAADQGIFNTAVDWYRGRGHWFSPPAVTVQNGEILVSSIEAGNWPAHPMKDGLTVSEDPAATSKDHWEVKFGSLSEVYDVESRLGSDLAHYYTRHIRTILEKITAQTDPITGGKRKFGALVLEPMCLGAGGMVFVDPLFQRCLMDVVRASGDLFGDGMEPVQKDGWQGLPVVFDEVFSGIHRLSYLTASTILGSTPDIATYAKILTGGLLPLSVTLATNSIFEAFLHPERKVDALLHGHSYTANPIGCNVALKALQLIEKKEKETSGNWVEAKQVWGVEAVGQQAEPSKQLWSLWSKQFIEDASRSPRVKSTMAMGTVLAIELQEPDNAQFSGYASSLAQDLLNVLRTDSSSLITSNLKSSADNTTNTKPPFEAFHIHSRPLGNVLYMMTSLYTDTAVVRSIENTLREKLASGW</sequence>
<accession>A0ACC2VMP0</accession>
<name>A0ACC2VMP0_9TREE</name>
<dbReference type="Proteomes" id="UP001227268">
    <property type="component" value="Unassembled WGS sequence"/>
</dbReference>
<comment type="caution">
    <text evidence="1">The sequence shown here is derived from an EMBL/GenBank/DDBJ whole genome shotgun (WGS) entry which is preliminary data.</text>
</comment>
<proteinExistence type="predicted"/>
<keyword evidence="2" id="KW-1185">Reference proteome</keyword>
<dbReference type="EMBL" id="JASBWT010000012">
    <property type="protein sequence ID" value="KAJ9099896.1"/>
    <property type="molecule type" value="Genomic_DNA"/>
</dbReference>
<organism evidence="1 2">
    <name type="scientific">Naganishia friedmannii</name>
    <dbReference type="NCBI Taxonomy" id="89922"/>
    <lineage>
        <taxon>Eukaryota</taxon>
        <taxon>Fungi</taxon>
        <taxon>Dikarya</taxon>
        <taxon>Basidiomycota</taxon>
        <taxon>Agaricomycotina</taxon>
        <taxon>Tremellomycetes</taxon>
        <taxon>Filobasidiales</taxon>
        <taxon>Filobasidiaceae</taxon>
        <taxon>Naganishia</taxon>
    </lineage>
</organism>
<evidence type="ECO:0000313" key="1">
    <source>
        <dbReference type="EMBL" id="KAJ9099896.1"/>
    </source>
</evidence>
<protein>
    <submittedName>
        <fullName evidence="1">Uncharacterized protein</fullName>
    </submittedName>
</protein>